<organism evidence="4 5">
    <name type="scientific">Dissostichus mawsoni</name>
    <name type="common">Antarctic cod</name>
    <dbReference type="NCBI Taxonomy" id="36200"/>
    <lineage>
        <taxon>Eukaryota</taxon>
        <taxon>Metazoa</taxon>
        <taxon>Chordata</taxon>
        <taxon>Craniata</taxon>
        <taxon>Vertebrata</taxon>
        <taxon>Euteleostomi</taxon>
        <taxon>Actinopterygii</taxon>
        <taxon>Neopterygii</taxon>
        <taxon>Teleostei</taxon>
        <taxon>Neoteleostei</taxon>
        <taxon>Acanthomorphata</taxon>
        <taxon>Eupercaria</taxon>
        <taxon>Perciformes</taxon>
        <taxon>Notothenioidei</taxon>
        <taxon>Nototheniidae</taxon>
        <taxon>Dissostichus</taxon>
    </lineage>
</organism>
<dbReference type="Proteomes" id="UP000518266">
    <property type="component" value="Unassembled WGS sequence"/>
</dbReference>
<dbReference type="PROSITE" id="PS50041">
    <property type="entry name" value="C_TYPE_LECTIN_2"/>
    <property type="match status" value="1"/>
</dbReference>
<sequence>MKVLKGALLLLLLAVANAKADHDQDHDHTDQKPADPDHCQVLKMLARDDMQQGRDILKDLSSSHVEMRLQEDNQTLTFSERNRFSDNKCLNYYINISMELLHNPSKQCTPSRAMEVDGVLSPYNDTAIVNFYETCPNCMMIVFKTTSMGGFLLNYNDPQMELRQTNCPSLWTSFDGRCYKYIGTRATWARAELQCVSEGGNLVSIHSRAEEDFVKLLIKLSDPAEGVTWIGLSDNYEQGRWMWSDGCAAKYFFWKQGEPNNQGGIEHCVFNNWSGKWNDTPCSLTLPSVCASRTTCP</sequence>
<evidence type="ECO:0000313" key="4">
    <source>
        <dbReference type="EMBL" id="KAF3833445.1"/>
    </source>
</evidence>
<dbReference type="InterPro" id="IPR016187">
    <property type="entry name" value="CTDL_fold"/>
</dbReference>
<protein>
    <recommendedName>
        <fullName evidence="3">C-type lectin domain-containing protein</fullName>
    </recommendedName>
</protein>
<evidence type="ECO:0000259" key="3">
    <source>
        <dbReference type="PROSITE" id="PS50041"/>
    </source>
</evidence>
<dbReference type="PANTHER" id="PTHR22803">
    <property type="entry name" value="MANNOSE, PHOSPHOLIPASE, LECTIN RECEPTOR RELATED"/>
    <property type="match status" value="1"/>
</dbReference>
<accession>A0A7J5X8Y1</accession>
<gene>
    <name evidence="4" type="ORF">F7725_024649</name>
</gene>
<dbReference type="AlphaFoldDB" id="A0A7J5X8Y1"/>
<dbReference type="EMBL" id="JAAKFY010000026">
    <property type="protein sequence ID" value="KAF3833445.1"/>
    <property type="molecule type" value="Genomic_DNA"/>
</dbReference>
<dbReference type="InterPro" id="IPR018378">
    <property type="entry name" value="C-type_lectin_CS"/>
</dbReference>
<reference evidence="4 5" key="1">
    <citation type="submission" date="2020-03" db="EMBL/GenBank/DDBJ databases">
        <title>Dissostichus mawsoni Genome sequencing and assembly.</title>
        <authorList>
            <person name="Park H."/>
        </authorList>
    </citation>
    <scope>NUCLEOTIDE SEQUENCE [LARGE SCALE GENOMIC DNA]</scope>
    <source>
        <strain evidence="4">DM0001</strain>
        <tissue evidence="4">Muscle</tissue>
    </source>
</reference>
<feature type="domain" description="C-type lectin" evidence="3">
    <location>
        <begin position="174"/>
        <end position="291"/>
    </location>
</feature>
<dbReference type="InterPro" id="IPR001304">
    <property type="entry name" value="C-type_lectin-like"/>
</dbReference>
<dbReference type="PRINTS" id="PR01504">
    <property type="entry name" value="PNCREATITSAP"/>
</dbReference>
<comment type="caution">
    <text evidence="4">The sequence shown here is derived from an EMBL/GenBank/DDBJ whole genome shotgun (WGS) entry which is preliminary data.</text>
</comment>
<dbReference type="InterPro" id="IPR016186">
    <property type="entry name" value="C-type_lectin-like/link_sf"/>
</dbReference>
<feature type="chain" id="PRO_5029466688" description="C-type lectin domain-containing protein" evidence="2">
    <location>
        <begin position="21"/>
        <end position="297"/>
    </location>
</feature>
<dbReference type="Gene3D" id="3.10.100.10">
    <property type="entry name" value="Mannose-Binding Protein A, subunit A"/>
    <property type="match status" value="1"/>
</dbReference>
<dbReference type="InterPro" id="IPR012674">
    <property type="entry name" value="Calycin"/>
</dbReference>
<evidence type="ECO:0000256" key="1">
    <source>
        <dbReference type="ARBA" id="ARBA00023157"/>
    </source>
</evidence>
<dbReference type="Pfam" id="PF00059">
    <property type="entry name" value="Lectin_C"/>
    <property type="match status" value="1"/>
</dbReference>
<dbReference type="PROSITE" id="PS00615">
    <property type="entry name" value="C_TYPE_LECTIN_1"/>
    <property type="match status" value="1"/>
</dbReference>
<proteinExistence type="predicted"/>
<dbReference type="InterPro" id="IPR050111">
    <property type="entry name" value="C-type_lectin/snaclec_domain"/>
</dbReference>
<keyword evidence="5" id="KW-1185">Reference proteome</keyword>
<dbReference type="OrthoDB" id="418245at2759"/>
<dbReference type="SMART" id="SM00034">
    <property type="entry name" value="CLECT"/>
    <property type="match status" value="1"/>
</dbReference>
<feature type="signal peptide" evidence="2">
    <location>
        <begin position="1"/>
        <end position="20"/>
    </location>
</feature>
<keyword evidence="2" id="KW-0732">Signal</keyword>
<evidence type="ECO:0000256" key="2">
    <source>
        <dbReference type="SAM" id="SignalP"/>
    </source>
</evidence>
<name>A0A7J5X8Y1_DISMA</name>
<dbReference type="SUPFAM" id="SSF56436">
    <property type="entry name" value="C-type lectin-like"/>
    <property type="match status" value="1"/>
</dbReference>
<keyword evidence="1" id="KW-1015">Disulfide bond</keyword>
<dbReference type="Gene3D" id="2.40.128.20">
    <property type="match status" value="1"/>
</dbReference>
<evidence type="ECO:0000313" key="5">
    <source>
        <dbReference type="Proteomes" id="UP000518266"/>
    </source>
</evidence>